<dbReference type="InterPro" id="IPR034690">
    <property type="entry name" value="Endolysin_T4_type"/>
</dbReference>
<comment type="catalytic activity">
    <reaction evidence="1 6">
        <text>Hydrolysis of (1-&gt;4)-beta-linkages between N-acetylmuramic acid and N-acetyl-D-glucosamine residues in a peptidoglycan and between N-acetyl-D-glucosamine residues in chitodextrins.</text>
        <dbReference type="EC" id="3.2.1.17"/>
    </reaction>
</comment>
<evidence type="ECO:0000256" key="3">
    <source>
        <dbReference type="ARBA" id="ARBA00022638"/>
    </source>
</evidence>
<keyword evidence="5 6" id="KW-0326">Glycosidase</keyword>
<dbReference type="Proteomes" id="UP000237839">
    <property type="component" value="Unassembled WGS sequence"/>
</dbReference>
<evidence type="ECO:0000256" key="6">
    <source>
        <dbReference type="RuleBase" id="RU003788"/>
    </source>
</evidence>
<organism evidence="7 8">
    <name type="scientific">Solimicrobium silvestre</name>
    <dbReference type="NCBI Taxonomy" id="2099400"/>
    <lineage>
        <taxon>Bacteria</taxon>
        <taxon>Pseudomonadati</taxon>
        <taxon>Pseudomonadota</taxon>
        <taxon>Betaproteobacteria</taxon>
        <taxon>Burkholderiales</taxon>
        <taxon>Oxalobacteraceae</taxon>
        <taxon>Solimicrobium</taxon>
    </lineage>
</organism>
<dbReference type="EC" id="3.2.1.17" evidence="6"/>
<evidence type="ECO:0000313" key="7">
    <source>
        <dbReference type="EMBL" id="PRC93105.1"/>
    </source>
</evidence>
<keyword evidence="3 6" id="KW-0081">Bacteriolytic enzyme</keyword>
<dbReference type="HAMAP" id="MF_04110">
    <property type="entry name" value="ENDOLYSIN_T4"/>
    <property type="match status" value="1"/>
</dbReference>
<dbReference type="InterPro" id="IPR051018">
    <property type="entry name" value="Bacteriophage_GH24"/>
</dbReference>
<dbReference type="RefSeq" id="WP_105531843.1">
    <property type="nucleotide sequence ID" value="NZ_PUGF01000009.1"/>
</dbReference>
<reference evidence="7 8" key="1">
    <citation type="submission" date="2018-02" db="EMBL/GenBank/DDBJ databases">
        <title>Solimicrobium silvestre gen. nov., sp. nov., isolated from alpine forest soil.</title>
        <authorList>
            <person name="Margesin R."/>
            <person name="Albuquerque L."/>
            <person name="Zhang D.-C."/>
            <person name="Froufe H.J.C."/>
            <person name="Severino R."/>
            <person name="Roxo I."/>
            <person name="Egas C."/>
            <person name="Da Costa M.S."/>
        </authorList>
    </citation>
    <scope>NUCLEOTIDE SEQUENCE [LARGE SCALE GENOMIC DNA]</scope>
    <source>
        <strain evidence="7 8">S20-91</strain>
    </source>
</reference>
<gene>
    <name evidence="7" type="ORF">S2091_2191</name>
</gene>
<comment type="caution">
    <text evidence="7">The sequence shown here is derived from an EMBL/GenBank/DDBJ whole genome shotgun (WGS) entry which is preliminary data.</text>
</comment>
<protein>
    <recommendedName>
        <fullName evidence="6">Lysozyme</fullName>
        <ecNumber evidence="6">3.2.1.17</ecNumber>
    </recommendedName>
</protein>
<dbReference type="CDD" id="cd16900">
    <property type="entry name" value="endolysin_R21-like"/>
    <property type="match status" value="1"/>
</dbReference>
<keyword evidence="4 6" id="KW-0378">Hydrolase</keyword>
<evidence type="ECO:0000256" key="2">
    <source>
        <dbReference type="ARBA" id="ARBA00022529"/>
    </source>
</evidence>
<dbReference type="GO" id="GO:0003796">
    <property type="term" value="F:lysozyme activity"/>
    <property type="evidence" value="ECO:0007669"/>
    <property type="project" value="UniProtKB-EC"/>
</dbReference>
<dbReference type="GO" id="GO:0031640">
    <property type="term" value="P:killing of cells of another organism"/>
    <property type="evidence" value="ECO:0007669"/>
    <property type="project" value="UniProtKB-KW"/>
</dbReference>
<dbReference type="PANTHER" id="PTHR38107">
    <property type="match status" value="1"/>
</dbReference>
<dbReference type="GO" id="GO:0009253">
    <property type="term" value="P:peptidoglycan catabolic process"/>
    <property type="evidence" value="ECO:0007669"/>
    <property type="project" value="InterPro"/>
</dbReference>
<evidence type="ECO:0000256" key="4">
    <source>
        <dbReference type="ARBA" id="ARBA00022801"/>
    </source>
</evidence>
<sequence length="157" mass="17581">MNLKNRIYIGIITAVMTAGFVQWESSGKVITQPYFDLAGIPTVCDGHTGNVDINRIYTPQECTDFRNQDIVKHLNGMLECVEVPLKQHQVNAFTLFASNVGVNAFCNSKNTVVGPLNRGDYAAACDGLRRWVYVGKQRVQGLVNRREFERKLCLGEL</sequence>
<dbReference type="InterPro" id="IPR023346">
    <property type="entry name" value="Lysozyme-like_dom_sf"/>
</dbReference>
<dbReference type="GO" id="GO:0016998">
    <property type="term" value="P:cell wall macromolecule catabolic process"/>
    <property type="evidence" value="ECO:0007669"/>
    <property type="project" value="InterPro"/>
</dbReference>
<proteinExistence type="inferred from homology"/>
<evidence type="ECO:0000256" key="5">
    <source>
        <dbReference type="ARBA" id="ARBA00023295"/>
    </source>
</evidence>
<keyword evidence="2 6" id="KW-0929">Antimicrobial</keyword>
<comment type="similarity">
    <text evidence="6">Belongs to the glycosyl hydrolase 24 family.</text>
</comment>
<evidence type="ECO:0000256" key="1">
    <source>
        <dbReference type="ARBA" id="ARBA00000632"/>
    </source>
</evidence>
<dbReference type="EMBL" id="PUGF01000009">
    <property type="protein sequence ID" value="PRC93105.1"/>
    <property type="molecule type" value="Genomic_DNA"/>
</dbReference>
<accession>A0A2S9GZE1</accession>
<dbReference type="Pfam" id="PF00959">
    <property type="entry name" value="Phage_lysozyme"/>
    <property type="match status" value="1"/>
</dbReference>
<keyword evidence="8" id="KW-1185">Reference proteome</keyword>
<dbReference type="OrthoDB" id="5327667at2"/>
<dbReference type="SUPFAM" id="SSF53955">
    <property type="entry name" value="Lysozyme-like"/>
    <property type="match status" value="1"/>
</dbReference>
<dbReference type="AlphaFoldDB" id="A0A2S9GZE1"/>
<dbReference type="InterPro" id="IPR023347">
    <property type="entry name" value="Lysozyme_dom_sf"/>
</dbReference>
<dbReference type="GO" id="GO:0042742">
    <property type="term" value="P:defense response to bacterium"/>
    <property type="evidence" value="ECO:0007669"/>
    <property type="project" value="UniProtKB-KW"/>
</dbReference>
<evidence type="ECO:0000313" key="8">
    <source>
        <dbReference type="Proteomes" id="UP000237839"/>
    </source>
</evidence>
<dbReference type="Gene3D" id="1.10.530.40">
    <property type="match status" value="1"/>
</dbReference>
<name>A0A2S9GZE1_9BURK</name>
<dbReference type="InterPro" id="IPR002196">
    <property type="entry name" value="Glyco_hydro_24"/>
</dbReference>
<dbReference type="PANTHER" id="PTHR38107:SF3">
    <property type="entry name" value="LYSOZYME RRRD-RELATED"/>
    <property type="match status" value="1"/>
</dbReference>